<dbReference type="InterPro" id="IPR002676">
    <property type="entry name" value="RimM_N"/>
</dbReference>
<keyword evidence="1" id="KW-0963">Cytoplasm</keyword>
<dbReference type="Gene3D" id="2.40.30.60">
    <property type="entry name" value="RimM"/>
    <property type="match status" value="1"/>
</dbReference>
<dbReference type="InterPro" id="IPR009000">
    <property type="entry name" value="Transl_B-barrel_sf"/>
</dbReference>
<dbReference type="InterPro" id="IPR011033">
    <property type="entry name" value="PRC_barrel-like_sf"/>
</dbReference>
<reference evidence="7" key="1">
    <citation type="submission" date="2019-03" db="EMBL/GenBank/DDBJ databases">
        <title>Single cell metagenomics reveals metabolic interactions within the superorganism composed of flagellate Streblomastix strix and complex community of Bacteroidetes bacteria on its surface.</title>
        <authorList>
            <person name="Treitli S.C."/>
            <person name="Kolisko M."/>
            <person name="Husnik F."/>
            <person name="Keeling P."/>
            <person name="Hampl V."/>
        </authorList>
    </citation>
    <scope>NUCLEOTIDE SEQUENCE</scope>
    <source>
        <strain evidence="7">STM</strain>
    </source>
</reference>
<dbReference type="Pfam" id="PF24986">
    <property type="entry name" value="PRC_RimM"/>
    <property type="match status" value="1"/>
</dbReference>
<dbReference type="SUPFAM" id="SSF50447">
    <property type="entry name" value="Translation proteins"/>
    <property type="match status" value="1"/>
</dbReference>
<dbReference type="PANTHER" id="PTHR33692">
    <property type="entry name" value="RIBOSOME MATURATION FACTOR RIMM"/>
    <property type="match status" value="1"/>
</dbReference>
<sequence>MIKSEEVYKIGMFNKPHGIHGELSFTFTDDIFDCADGKYVVCLLDGIFVPFFIEEYRFRSDTTALIKLEGIDTAERAHTFTNVEVYYPVKYVVNVEKSDGESSSIDAFIGFEVESVTLGTLGRITDIDTSTINTLFVIENEKEELLIPVCEEFIVEIDYENKRIRMNLPDGLVNLDTVAADVD</sequence>
<feature type="domain" description="RimM N-terminal" evidence="5">
    <location>
        <begin position="10"/>
        <end position="88"/>
    </location>
</feature>
<accession>A0A5J4QU71</accession>
<name>A0A5J4QU71_9ZZZZ</name>
<keyword evidence="2" id="KW-0690">Ribosome biogenesis</keyword>
<proteinExistence type="inferred from homology"/>
<keyword evidence="4" id="KW-0143">Chaperone</keyword>
<dbReference type="AlphaFoldDB" id="A0A5J4QU71"/>
<dbReference type="GO" id="GO:0043022">
    <property type="term" value="F:ribosome binding"/>
    <property type="evidence" value="ECO:0007669"/>
    <property type="project" value="InterPro"/>
</dbReference>
<dbReference type="EMBL" id="SNRY01002372">
    <property type="protein sequence ID" value="KAA6325386.1"/>
    <property type="molecule type" value="Genomic_DNA"/>
</dbReference>
<dbReference type="Pfam" id="PF01782">
    <property type="entry name" value="RimM"/>
    <property type="match status" value="1"/>
</dbReference>
<evidence type="ECO:0000259" key="5">
    <source>
        <dbReference type="Pfam" id="PF01782"/>
    </source>
</evidence>
<keyword evidence="3" id="KW-0698">rRNA processing</keyword>
<dbReference type="Gene3D" id="2.30.30.240">
    <property type="entry name" value="PRC-barrel domain"/>
    <property type="match status" value="1"/>
</dbReference>
<dbReference type="SUPFAM" id="SSF50346">
    <property type="entry name" value="PRC-barrel domain"/>
    <property type="match status" value="1"/>
</dbReference>
<dbReference type="HAMAP" id="MF_00014">
    <property type="entry name" value="Ribosome_mat_RimM"/>
    <property type="match status" value="1"/>
</dbReference>
<dbReference type="InterPro" id="IPR036976">
    <property type="entry name" value="RimM_N_sf"/>
</dbReference>
<comment type="caution">
    <text evidence="7">The sequence shown here is derived from an EMBL/GenBank/DDBJ whole genome shotgun (WGS) entry which is preliminary data.</text>
</comment>
<dbReference type="InterPro" id="IPR011961">
    <property type="entry name" value="RimM"/>
</dbReference>
<dbReference type="InterPro" id="IPR056792">
    <property type="entry name" value="PRC_RimM"/>
</dbReference>
<evidence type="ECO:0000256" key="3">
    <source>
        <dbReference type="ARBA" id="ARBA00022552"/>
    </source>
</evidence>
<dbReference type="GO" id="GO:0006364">
    <property type="term" value="P:rRNA processing"/>
    <property type="evidence" value="ECO:0007669"/>
    <property type="project" value="UniProtKB-KW"/>
</dbReference>
<organism evidence="7">
    <name type="scientific">termite gut metagenome</name>
    <dbReference type="NCBI Taxonomy" id="433724"/>
    <lineage>
        <taxon>unclassified sequences</taxon>
        <taxon>metagenomes</taxon>
        <taxon>organismal metagenomes</taxon>
    </lineage>
</organism>
<dbReference type="PANTHER" id="PTHR33692:SF1">
    <property type="entry name" value="RIBOSOME MATURATION FACTOR RIMM"/>
    <property type="match status" value="1"/>
</dbReference>
<evidence type="ECO:0000256" key="1">
    <source>
        <dbReference type="ARBA" id="ARBA00022490"/>
    </source>
</evidence>
<dbReference type="GO" id="GO:0005840">
    <property type="term" value="C:ribosome"/>
    <property type="evidence" value="ECO:0007669"/>
    <property type="project" value="InterPro"/>
</dbReference>
<evidence type="ECO:0000259" key="6">
    <source>
        <dbReference type="Pfam" id="PF24986"/>
    </source>
</evidence>
<evidence type="ECO:0000256" key="2">
    <source>
        <dbReference type="ARBA" id="ARBA00022517"/>
    </source>
</evidence>
<evidence type="ECO:0000313" key="7">
    <source>
        <dbReference type="EMBL" id="KAA6325386.1"/>
    </source>
</evidence>
<feature type="domain" description="Ribosome maturation factor RimM PRC barrel" evidence="6">
    <location>
        <begin position="107"/>
        <end position="172"/>
    </location>
</feature>
<evidence type="ECO:0000256" key="4">
    <source>
        <dbReference type="ARBA" id="ARBA00023186"/>
    </source>
</evidence>
<dbReference type="NCBIfam" id="TIGR02273">
    <property type="entry name" value="16S_RimM"/>
    <property type="match status" value="1"/>
</dbReference>
<protein>
    <submittedName>
        <fullName evidence="7">Ribosome maturation factor RimM</fullName>
    </submittedName>
</protein>
<gene>
    <name evidence="7" type="ORF">EZS27_025394</name>
</gene>